<gene>
    <name evidence="2" type="ORF">CEXT_454641</name>
</gene>
<feature type="compositionally biased region" description="Basic and acidic residues" evidence="1">
    <location>
        <begin position="176"/>
        <end position="188"/>
    </location>
</feature>
<sequence length="447" mass="49930">MLTTINNEIRKSITFSAPVNPNVNKPRINIQPPLNVEKRVLPPPKKRIRPIPVTSPCDLSSSPFSSPAHLSMLEFPLKPKEIPTVPTNSSSGRLKEVKDLPLPPFILEENRCKNERINSKYILDSESTISISGDPKFLSDSEPNVSIEIQNSMFLPDIESGISDVMIDSKLISHPEKDASKKKADDSKLVPNSESNEIVDDSNILPEPNISDRVIFDSKLAPNDKSNTPRKAMKDSKLLTDSETDEDSIIDSHPLSNSTAIMSPPHVQIGRRHLSGKPQSMMAFYKNAFPNKEIPISPDTIRGQKCKNYSNKEESSLVEVSKEKKVIQIENLYLRDESNKKCSLNNGNNLLSEDTSEKKEISKELPTVSMKNSLNEDILINSHPNPESSLFDRVSTKKKTPTKAKLPSSFTKEDSDELIKSPLNQKKNLLFEVSSEKTNNCKSKFSV</sequence>
<proteinExistence type="predicted"/>
<accession>A0AAV4N9M2</accession>
<feature type="region of interest" description="Disordered" evidence="1">
    <location>
        <begin position="176"/>
        <end position="263"/>
    </location>
</feature>
<organism evidence="2 3">
    <name type="scientific">Caerostris extrusa</name>
    <name type="common">Bark spider</name>
    <name type="synonym">Caerostris bankana</name>
    <dbReference type="NCBI Taxonomy" id="172846"/>
    <lineage>
        <taxon>Eukaryota</taxon>
        <taxon>Metazoa</taxon>
        <taxon>Ecdysozoa</taxon>
        <taxon>Arthropoda</taxon>
        <taxon>Chelicerata</taxon>
        <taxon>Arachnida</taxon>
        <taxon>Araneae</taxon>
        <taxon>Araneomorphae</taxon>
        <taxon>Entelegynae</taxon>
        <taxon>Araneoidea</taxon>
        <taxon>Araneidae</taxon>
        <taxon>Caerostris</taxon>
    </lineage>
</organism>
<name>A0AAV4N9M2_CAEEX</name>
<reference evidence="2 3" key="1">
    <citation type="submission" date="2021-06" db="EMBL/GenBank/DDBJ databases">
        <title>Caerostris extrusa draft genome.</title>
        <authorList>
            <person name="Kono N."/>
            <person name="Arakawa K."/>
        </authorList>
    </citation>
    <scope>NUCLEOTIDE SEQUENCE [LARGE SCALE GENOMIC DNA]</scope>
</reference>
<dbReference type="AlphaFoldDB" id="A0AAV4N9M2"/>
<keyword evidence="3" id="KW-1185">Reference proteome</keyword>
<comment type="caution">
    <text evidence="2">The sequence shown here is derived from an EMBL/GenBank/DDBJ whole genome shotgun (WGS) entry which is preliminary data.</text>
</comment>
<protein>
    <submittedName>
        <fullName evidence="2">Uncharacterized protein</fullName>
    </submittedName>
</protein>
<evidence type="ECO:0000313" key="2">
    <source>
        <dbReference type="EMBL" id="GIX80187.1"/>
    </source>
</evidence>
<feature type="region of interest" description="Disordered" evidence="1">
    <location>
        <begin position="383"/>
        <end position="417"/>
    </location>
</feature>
<evidence type="ECO:0000256" key="1">
    <source>
        <dbReference type="SAM" id="MobiDB-lite"/>
    </source>
</evidence>
<dbReference type="EMBL" id="BPLR01020575">
    <property type="protein sequence ID" value="GIX80187.1"/>
    <property type="molecule type" value="Genomic_DNA"/>
</dbReference>
<dbReference type="Proteomes" id="UP001054945">
    <property type="component" value="Unassembled WGS sequence"/>
</dbReference>
<evidence type="ECO:0000313" key="3">
    <source>
        <dbReference type="Proteomes" id="UP001054945"/>
    </source>
</evidence>